<evidence type="ECO:0000313" key="1">
    <source>
        <dbReference type="EMBL" id="EAY25155.1"/>
    </source>
</evidence>
<dbReference type="EMBL" id="AAWS01000054">
    <property type="protein sequence ID" value="EAY25155.1"/>
    <property type="molecule type" value="Genomic_DNA"/>
</dbReference>
<organism evidence="1 2">
    <name type="scientific">Microscilla marina ATCC 23134</name>
    <dbReference type="NCBI Taxonomy" id="313606"/>
    <lineage>
        <taxon>Bacteria</taxon>
        <taxon>Pseudomonadati</taxon>
        <taxon>Bacteroidota</taxon>
        <taxon>Cytophagia</taxon>
        <taxon>Cytophagales</taxon>
        <taxon>Microscillaceae</taxon>
        <taxon>Microscilla</taxon>
    </lineage>
</organism>
<reference evidence="1 2" key="1">
    <citation type="submission" date="2007-01" db="EMBL/GenBank/DDBJ databases">
        <authorList>
            <person name="Haygood M."/>
            <person name="Podell S."/>
            <person name="Anderson C."/>
            <person name="Hopkinson B."/>
            <person name="Roe K."/>
            <person name="Barbeau K."/>
            <person name="Gaasterland T."/>
            <person name="Ferriera S."/>
            <person name="Johnson J."/>
            <person name="Kravitz S."/>
            <person name="Beeson K."/>
            <person name="Sutton G."/>
            <person name="Rogers Y.-H."/>
            <person name="Friedman R."/>
            <person name="Frazier M."/>
            <person name="Venter J.C."/>
        </authorList>
    </citation>
    <scope>NUCLEOTIDE SEQUENCE [LARGE SCALE GENOMIC DNA]</scope>
    <source>
        <strain evidence="1 2">ATCC 23134</strain>
    </source>
</reference>
<sequence length="183" mass="20775">MICWLTLLANAQTIRNPSFEGTPGTSTVPVHWLPCQLGSTPDIQPGYWLVTLPPSDGKSYLSLVCRYDSWEACQQQLSQPLLMGKCYQYTIDLAYSPNFAGSFGAVAQLRVWGGTKSCKQSELLWESGPVKKTAWQRYLVELAPQKANYPFIILEVYYVKATRYEGNLLLDNFRFKQEVPCQF</sequence>
<dbReference type="Gene3D" id="2.60.120.260">
    <property type="entry name" value="Galactose-binding domain-like"/>
    <property type="match status" value="1"/>
</dbReference>
<protein>
    <submittedName>
        <fullName evidence="1">Uncharacterized protein</fullName>
    </submittedName>
</protein>
<name>A1ZWX8_MICM2</name>
<comment type="caution">
    <text evidence="1">The sequence shown here is derived from an EMBL/GenBank/DDBJ whole genome shotgun (WGS) entry which is preliminary data.</text>
</comment>
<dbReference type="Proteomes" id="UP000004095">
    <property type="component" value="Unassembled WGS sequence"/>
</dbReference>
<keyword evidence="2" id="KW-1185">Reference proteome</keyword>
<gene>
    <name evidence="1" type="ORF">M23134_05926</name>
</gene>
<evidence type="ECO:0000313" key="2">
    <source>
        <dbReference type="Proteomes" id="UP000004095"/>
    </source>
</evidence>
<proteinExistence type="predicted"/>
<accession>A1ZWX8</accession>
<dbReference type="AlphaFoldDB" id="A1ZWX8"/>
<dbReference type="eggNOG" id="COG2885">
    <property type="taxonomic scope" value="Bacteria"/>
</dbReference>